<dbReference type="GO" id="GO:0016168">
    <property type="term" value="F:chlorophyll binding"/>
    <property type="evidence" value="ECO:0007669"/>
    <property type="project" value="UniProtKB-KW"/>
</dbReference>
<keyword evidence="4" id="KW-0934">Plastid</keyword>
<keyword evidence="8" id="KW-1185">Reference proteome</keyword>
<dbReference type="InterPro" id="IPR001344">
    <property type="entry name" value="Chloro_AB-bd_pln"/>
</dbReference>
<evidence type="ECO:0000313" key="7">
    <source>
        <dbReference type="EMBL" id="OLP96605.1"/>
    </source>
</evidence>
<feature type="binding site" evidence="5">
    <location>
        <position position="122"/>
    </location>
    <ligand>
        <name>chlorophyll a</name>
        <dbReference type="ChEBI" id="CHEBI:58416"/>
        <label>1</label>
    </ligand>
</feature>
<dbReference type="Proteomes" id="UP000186817">
    <property type="component" value="Unassembled WGS sequence"/>
</dbReference>
<evidence type="ECO:0000313" key="8">
    <source>
        <dbReference type="Proteomes" id="UP000186817"/>
    </source>
</evidence>
<keyword evidence="3" id="KW-0602">Photosynthesis</keyword>
<organism evidence="7 8">
    <name type="scientific">Symbiodinium microadriaticum</name>
    <name type="common">Dinoflagellate</name>
    <name type="synonym">Zooxanthella microadriatica</name>
    <dbReference type="NCBI Taxonomy" id="2951"/>
    <lineage>
        <taxon>Eukaryota</taxon>
        <taxon>Sar</taxon>
        <taxon>Alveolata</taxon>
        <taxon>Dinophyceae</taxon>
        <taxon>Suessiales</taxon>
        <taxon>Symbiodiniaceae</taxon>
        <taxon>Symbiodinium</taxon>
    </lineage>
</organism>
<keyword evidence="5" id="KW-0157">Chromophore</keyword>
<evidence type="ECO:0000256" key="3">
    <source>
        <dbReference type="ARBA" id="ARBA00022531"/>
    </source>
</evidence>
<dbReference type="Pfam" id="PF00504">
    <property type="entry name" value="Chloroa_b-bind"/>
    <property type="match status" value="2"/>
</dbReference>
<feature type="binding site" evidence="5">
    <location>
        <position position="120"/>
    </location>
    <ligand>
        <name>chlorophyll a</name>
        <dbReference type="ChEBI" id="CHEBI:58416"/>
        <label>1</label>
    </ligand>
</feature>
<dbReference type="SUPFAM" id="SSF103511">
    <property type="entry name" value="Chlorophyll a-b binding protein"/>
    <property type="match status" value="2"/>
</dbReference>
<feature type="compositionally biased region" description="Basic and acidic residues" evidence="6">
    <location>
        <begin position="218"/>
        <end position="237"/>
    </location>
</feature>
<dbReference type="Gene3D" id="1.10.3460.10">
    <property type="entry name" value="Chlorophyll a/b binding protein domain"/>
    <property type="match status" value="2"/>
</dbReference>
<dbReference type="GO" id="GO:0016020">
    <property type="term" value="C:membrane"/>
    <property type="evidence" value="ECO:0007669"/>
    <property type="project" value="InterPro"/>
</dbReference>
<feature type="binding site" evidence="5">
    <location>
        <position position="117"/>
    </location>
    <ligand>
        <name>chlorophyll a</name>
        <dbReference type="ChEBI" id="CHEBI:58416"/>
        <label>1</label>
    </ligand>
</feature>
<dbReference type="EMBL" id="LSRX01000461">
    <property type="protein sequence ID" value="OLP96605.1"/>
    <property type="molecule type" value="Genomic_DNA"/>
</dbReference>
<feature type="binding site" evidence="5">
    <location>
        <position position="116"/>
    </location>
    <ligand>
        <name>chlorophyll a</name>
        <dbReference type="ChEBI" id="CHEBI:58416"/>
        <label>1</label>
    </ligand>
</feature>
<sequence>MLAFVGLVVPEVVRIPGPDACYAAKTVVDASSLVLAHNACVGNPPFPFLVNAEDFFGTDRQQGPLFQVYAFAGVVEMLTTFAKAGHSEDDHDGGDYALGTNFLPSDPAKVKEMKLKELKNGRLAMLAFGGAITQATLTGNGFPWLYAQEEVSGLSGASVGPASGSLAGRRQTQRAAVARLRKIQREDGKAVVPVAPAEWLFSTRRAQLTGIGCAAWDRDGKDSSRSSHNNHHGEAALDHSNGLHGRGMEISPPGLATGEYRTGAIQDLEELRMAAYDQVAAVALKSRGCAEMRAPTGDRSSHELIPLEVDGAGWGRPCSGSVADHRRSSQTWSLARISPSHTTSEAWQLASHDTSGFFQAVPPPSERFRRIRDGSVLIVELYRMDAPPPDILLVQDAPGPDGEDGDEDPWPGDDSAIAAIRISGRGPTEANCSSRAAVPKPSLVQEAEVGLLRIQGSLSRPLVLQLLPLLLVASSLVPLLLVPSSLEPREVVGGSAVAGRCVRQWPFADEPLPRVVVPVPRPDPSGPPSVEAMVLMPGVVVVEVAPKSGVVVVEVPFLPMSPALEGIPGEEEGFDPMGFSLAFEIGWLREDTPLDTLPGIPLTKLDPPRCRATPRVAGLRVPGDAFQVSTIEAHDAMVKFGGMPQILIWCGLLEVLGLFAYVNMREGKTDRKPGDFGLRGFYPSDPKGQYEMVKELRNGRLAMLAYSGDFGEEPGEKWPFFDVVLNAVAKDDQAAFTNLARRASSSKSLPFLPGAAAGTTERYRFEICLLCQADRATLAGTADDPEALLEKESLNEAVRYFNPNRDVERDSAASKEMCKTYLKQIQKAAREHGLLLAEAAEAAAAVYTGLVGGRRTTEFRRIWHSQKELAGEAARPTTTPWVGRAVAL</sequence>
<dbReference type="OrthoDB" id="423598at2759"/>
<comment type="subcellular location">
    <subcellularLocation>
        <location evidence="1">Plastid</location>
        <location evidence="1">Chloroplast</location>
    </subcellularLocation>
</comment>
<dbReference type="PANTHER" id="PTHR21649">
    <property type="entry name" value="CHLOROPHYLL A/B BINDING PROTEIN"/>
    <property type="match status" value="1"/>
</dbReference>
<gene>
    <name evidence="7" type="ORF">AK812_SmicGene21162</name>
</gene>
<evidence type="ECO:0000256" key="6">
    <source>
        <dbReference type="SAM" id="MobiDB-lite"/>
    </source>
</evidence>
<name>A0A1Q9DN67_SYMMI</name>
<evidence type="ECO:0000256" key="5">
    <source>
        <dbReference type="PIRSR" id="PIRSR601344-1"/>
    </source>
</evidence>
<reference evidence="7 8" key="1">
    <citation type="submission" date="2016-02" db="EMBL/GenBank/DDBJ databases">
        <title>Genome analysis of coral dinoflagellate symbionts highlights evolutionary adaptations to a symbiotic lifestyle.</title>
        <authorList>
            <person name="Aranda M."/>
            <person name="Li Y."/>
            <person name="Liew Y.J."/>
            <person name="Baumgarten S."/>
            <person name="Simakov O."/>
            <person name="Wilson M."/>
            <person name="Piel J."/>
            <person name="Ashoor H."/>
            <person name="Bougouffa S."/>
            <person name="Bajic V.B."/>
            <person name="Ryu T."/>
            <person name="Ravasi T."/>
            <person name="Bayer T."/>
            <person name="Micklem G."/>
            <person name="Kim H."/>
            <person name="Bhak J."/>
            <person name="Lajeunesse T.C."/>
            <person name="Voolstra C.R."/>
        </authorList>
    </citation>
    <scope>NUCLEOTIDE SEQUENCE [LARGE SCALE GENOMIC DNA]</scope>
    <source>
        <strain evidence="7 8">CCMP2467</strain>
    </source>
</reference>
<dbReference type="AlphaFoldDB" id="A0A1Q9DN67"/>
<comment type="caution">
    <text evidence="7">The sequence shown here is derived from an EMBL/GenBank/DDBJ whole genome shotgun (WGS) entry which is preliminary data.</text>
</comment>
<evidence type="ECO:0000256" key="4">
    <source>
        <dbReference type="ARBA" id="ARBA00022640"/>
    </source>
</evidence>
<dbReference type="InterPro" id="IPR022796">
    <property type="entry name" value="Chloroa_b-bind"/>
</dbReference>
<feature type="binding site" evidence="5">
    <location>
        <position position="134"/>
    </location>
    <ligand>
        <name>chlorophyll a</name>
        <dbReference type="ChEBI" id="CHEBI:58416"/>
        <label>1</label>
    </ligand>
</feature>
<protein>
    <recommendedName>
        <fullName evidence="9">Chlorophyll a-b binding protein, chloroplastic</fullName>
    </recommendedName>
</protein>
<accession>A0A1Q9DN67</accession>
<feature type="region of interest" description="Disordered" evidence="6">
    <location>
        <begin position="218"/>
        <end position="257"/>
    </location>
</feature>
<proteinExistence type="predicted"/>
<evidence type="ECO:0000256" key="2">
    <source>
        <dbReference type="ARBA" id="ARBA00022528"/>
    </source>
</evidence>
<keyword evidence="2" id="KW-0150">Chloroplast</keyword>
<keyword evidence="5" id="KW-0148">Chlorophyll</keyword>
<evidence type="ECO:0000256" key="1">
    <source>
        <dbReference type="ARBA" id="ARBA00004229"/>
    </source>
</evidence>
<evidence type="ECO:0008006" key="9">
    <source>
        <dbReference type="Google" id="ProtNLM"/>
    </source>
</evidence>
<dbReference type="GO" id="GO:0009507">
    <property type="term" value="C:chloroplast"/>
    <property type="evidence" value="ECO:0007669"/>
    <property type="project" value="UniProtKB-SubCell"/>
</dbReference>
<dbReference type="GO" id="GO:0009765">
    <property type="term" value="P:photosynthesis, light harvesting"/>
    <property type="evidence" value="ECO:0007669"/>
    <property type="project" value="InterPro"/>
</dbReference>